<dbReference type="GO" id="GO:0006364">
    <property type="term" value="P:rRNA processing"/>
    <property type="evidence" value="ECO:0007669"/>
    <property type="project" value="UniProtKB-KW"/>
</dbReference>
<dbReference type="InterPro" id="IPR012337">
    <property type="entry name" value="RNaseH-like_sf"/>
</dbReference>
<dbReference type="OrthoDB" id="16516at2759"/>
<dbReference type="GO" id="GO:0005634">
    <property type="term" value="C:nucleus"/>
    <property type="evidence" value="ECO:0007669"/>
    <property type="project" value="TreeGrafter"/>
</dbReference>
<keyword evidence="2" id="KW-0540">Nuclease</keyword>
<feature type="compositionally biased region" description="Basic residues" evidence="6">
    <location>
        <begin position="50"/>
        <end position="64"/>
    </location>
</feature>
<feature type="compositionally biased region" description="Low complexity" evidence="6">
    <location>
        <begin position="93"/>
        <end position="105"/>
    </location>
</feature>
<keyword evidence="3" id="KW-0378">Hydrolase</keyword>
<comment type="caution">
    <text evidence="8">The sequence shown here is derived from an EMBL/GenBank/DDBJ whole genome shotgun (WGS) entry which is preliminary data.</text>
</comment>
<feature type="compositionally biased region" description="Polar residues" evidence="6">
    <location>
        <begin position="1"/>
        <end position="22"/>
    </location>
</feature>
<dbReference type="GO" id="GO:0004527">
    <property type="term" value="F:exonuclease activity"/>
    <property type="evidence" value="ECO:0007669"/>
    <property type="project" value="UniProtKB-KW"/>
</dbReference>
<evidence type="ECO:0000256" key="3">
    <source>
        <dbReference type="ARBA" id="ARBA00022801"/>
    </source>
</evidence>
<keyword evidence="1" id="KW-0698">rRNA processing</keyword>
<dbReference type="PANTHER" id="PTHR12801:SF45">
    <property type="entry name" value="RNA EXONUCLEASE 4"/>
    <property type="match status" value="1"/>
</dbReference>
<sequence>MQISTPSEDNFVQMNVSNSNTQRGGGSHKGEERMVQSSSLSSLPSPSAQHKTRTRPQRSFKKGKSNTSREANSLISNNAPIPFPEERTDNRSRNNPNPSSPLNLNSIDQEQKQLAREWMDRQFPPSIPTPTQGHVASAPLAIRTNPRRQQRAPPIPLLPPKQPHDAKYECDRDSCLDMGQAAIQDQAQEPSSNIIETTPEYMFHLNSLVAKPGKLREIGYVLNPLSMEDMELKKRCHGCGKKMATFLRLRERNKRERESKKSKDGPRKSNHNLDGDKDSSQADKENEKCGNDGTKPSPKKIILDCKFHPGIPTWNGQRKTWSCCYQHMSADPCSGAEQHYPRFYLPRKMESLWQFHPTPQTPNISSPDIRAAVAIDCEMGQAASGDSELIRITLVDYFSSAVLIDSLVYPSEKMEHYRTKFSGVNRREMEAARRAGTCIMGRDNARFSVWRYVGPETVVVGHSAHNDLESLRWIHSVVVDTYIIEARLQKKKEDEAKKDEGKPKDGNATTGKDETHRLATKPNGNEHVQNEDSIPGANPDEASGKDKQEPRKRKNKGSGKLSLKTLTRERLGRDIQNAGKEGHDSLEDALAARDLVHWHIVNGGMIGLDDGKEKVC</sequence>
<gene>
    <name evidence="8" type="ORF">EMCG_08505</name>
</gene>
<dbReference type="GO" id="GO:0000027">
    <property type="term" value="P:ribosomal large subunit assembly"/>
    <property type="evidence" value="ECO:0007669"/>
    <property type="project" value="TreeGrafter"/>
</dbReference>
<feature type="compositionally biased region" description="Basic and acidic residues" evidence="6">
    <location>
        <begin position="491"/>
        <end position="517"/>
    </location>
</feature>
<feature type="domain" description="Exonuclease" evidence="7">
    <location>
        <begin position="371"/>
        <end position="605"/>
    </location>
</feature>
<evidence type="ECO:0000256" key="5">
    <source>
        <dbReference type="ARBA" id="ARBA00025599"/>
    </source>
</evidence>
<dbReference type="GO" id="GO:0003676">
    <property type="term" value="F:nucleic acid binding"/>
    <property type="evidence" value="ECO:0007669"/>
    <property type="project" value="InterPro"/>
</dbReference>
<keyword evidence="4" id="KW-0269">Exonuclease</keyword>
<dbReference type="SUPFAM" id="SSF53098">
    <property type="entry name" value="Ribonuclease H-like"/>
    <property type="match status" value="1"/>
</dbReference>
<feature type="region of interest" description="Disordered" evidence="6">
    <location>
        <begin position="1"/>
        <end position="105"/>
    </location>
</feature>
<dbReference type="Proteomes" id="UP000034164">
    <property type="component" value="Unassembled WGS sequence"/>
</dbReference>
<dbReference type="CDD" id="cd06137">
    <property type="entry name" value="DEDDh_RNase"/>
    <property type="match status" value="1"/>
</dbReference>
<evidence type="ECO:0000256" key="4">
    <source>
        <dbReference type="ARBA" id="ARBA00022839"/>
    </source>
</evidence>
<dbReference type="InterPro" id="IPR013520">
    <property type="entry name" value="Ribonucl_H"/>
</dbReference>
<feature type="compositionally biased region" description="Polar residues" evidence="6">
    <location>
        <begin position="65"/>
        <end position="79"/>
    </location>
</feature>
<evidence type="ECO:0000256" key="1">
    <source>
        <dbReference type="ARBA" id="ARBA00022552"/>
    </source>
</evidence>
<accession>A0A0G2JAG0</accession>
<evidence type="ECO:0000313" key="8">
    <source>
        <dbReference type="EMBL" id="KKZ65666.1"/>
    </source>
</evidence>
<dbReference type="Gene3D" id="3.30.420.10">
    <property type="entry name" value="Ribonuclease H-like superfamily/Ribonuclease H"/>
    <property type="match status" value="1"/>
</dbReference>
<feature type="compositionally biased region" description="Basic and acidic residues" evidence="6">
    <location>
        <begin position="248"/>
        <end position="290"/>
    </location>
</feature>
<dbReference type="InterPro" id="IPR036397">
    <property type="entry name" value="RNaseH_sf"/>
</dbReference>
<name>A0A0G2JAG0_9EURO</name>
<feature type="region of interest" description="Disordered" evidence="6">
    <location>
        <begin position="146"/>
        <end position="167"/>
    </location>
</feature>
<organism evidence="8 9">
    <name type="scientific">[Emmonsia] crescens</name>
    <dbReference type="NCBI Taxonomy" id="73230"/>
    <lineage>
        <taxon>Eukaryota</taxon>
        <taxon>Fungi</taxon>
        <taxon>Dikarya</taxon>
        <taxon>Ascomycota</taxon>
        <taxon>Pezizomycotina</taxon>
        <taxon>Eurotiomycetes</taxon>
        <taxon>Eurotiomycetidae</taxon>
        <taxon>Onygenales</taxon>
        <taxon>Ajellomycetaceae</taxon>
        <taxon>Emergomyces</taxon>
    </lineage>
</organism>
<dbReference type="InterPro" id="IPR047021">
    <property type="entry name" value="REXO1/3/4-like"/>
</dbReference>
<evidence type="ECO:0000259" key="7">
    <source>
        <dbReference type="SMART" id="SM00479"/>
    </source>
</evidence>
<dbReference type="VEuPathDB" id="FungiDB:EMCG_08505"/>
<evidence type="ECO:0000256" key="6">
    <source>
        <dbReference type="SAM" id="MobiDB-lite"/>
    </source>
</evidence>
<reference evidence="9" key="1">
    <citation type="journal article" date="2015" name="PLoS Genet.">
        <title>The dynamic genome and transcriptome of the human fungal pathogen Blastomyces and close relative Emmonsia.</title>
        <authorList>
            <person name="Munoz J.F."/>
            <person name="Gauthier G.M."/>
            <person name="Desjardins C.A."/>
            <person name="Gallo J.E."/>
            <person name="Holder J."/>
            <person name="Sullivan T.D."/>
            <person name="Marty A.J."/>
            <person name="Carmen J.C."/>
            <person name="Chen Z."/>
            <person name="Ding L."/>
            <person name="Gujja S."/>
            <person name="Magrini V."/>
            <person name="Misas E."/>
            <person name="Mitreva M."/>
            <person name="Priest M."/>
            <person name="Saif S."/>
            <person name="Whiston E.A."/>
            <person name="Young S."/>
            <person name="Zeng Q."/>
            <person name="Goldman W.E."/>
            <person name="Mardis E.R."/>
            <person name="Taylor J.W."/>
            <person name="McEwen J.G."/>
            <person name="Clay O.K."/>
            <person name="Klein B.S."/>
            <person name="Cuomo C.A."/>
        </authorList>
    </citation>
    <scope>NUCLEOTIDE SEQUENCE [LARGE SCALE GENOMIC DNA]</scope>
    <source>
        <strain evidence="9">UAMH 3008</strain>
    </source>
</reference>
<dbReference type="AlphaFoldDB" id="A0A0G2JAG0"/>
<evidence type="ECO:0000313" key="9">
    <source>
        <dbReference type="Proteomes" id="UP000034164"/>
    </source>
</evidence>
<feature type="compositionally biased region" description="Low complexity" evidence="6">
    <location>
        <begin position="37"/>
        <end position="47"/>
    </location>
</feature>
<evidence type="ECO:0000256" key="2">
    <source>
        <dbReference type="ARBA" id="ARBA00022722"/>
    </source>
</evidence>
<feature type="region of interest" description="Disordered" evidence="6">
    <location>
        <begin position="491"/>
        <end position="564"/>
    </location>
</feature>
<dbReference type="PANTHER" id="PTHR12801">
    <property type="entry name" value="RNA EXONUCLEASE REXO1 / RECO3 FAMILY MEMBER-RELATED"/>
    <property type="match status" value="1"/>
</dbReference>
<comment type="function">
    <text evidence="5">Exoribonuclease involved in ribosome biosynthesis. Involved in the processing of ITS1, the internal transcribed spacer localized between the 18S and 5.8S rRNAs.</text>
</comment>
<dbReference type="EMBL" id="LCZI01000603">
    <property type="protein sequence ID" value="KKZ65666.1"/>
    <property type="molecule type" value="Genomic_DNA"/>
</dbReference>
<proteinExistence type="predicted"/>
<dbReference type="SMART" id="SM00479">
    <property type="entry name" value="EXOIII"/>
    <property type="match status" value="1"/>
</dbReference>
<protein>
    <recommendedName>
        <fullName evidence="7">Exonuclease domain-containing protein</fullName>
    </recommendedName>
</protein>
<feature type="region of interest" description="Disordered" evidence="6">
    <location>
        <begin position="247"/>
        <end position="295"/>
    </location>
</feature>